<evidence type="ECO:0000256" key="9">
    <source>
        <dbReference type="ARBA" id="ARBA00023146"/>
    </source>
</evidence>
<dbReference type="EMBL" id="QGMK01001332">
    <property type="protein sequence ID" value="TVY69027.1"/>
    <property type="molecule type" value="Genomic_DNA"/>
</dbReference>
<protein>
    <recommendedName>
        <fullName evidence="3">histidine--tRNA ligase</fullName>
        <ecNumber evidence="3">6.1.1.21</ecNumber>
    </recommendedName>
    <alternativeName>
        <fullName evidence="10">Histidyl-tRNA synthetase</fullName>
    </alternativeName>
</protein>
<keyword evidence="9" id="KW-0030">Aminoacyl-tRNA synthetase</keyword>
<evidence type="ECO:0000256" key="10">
    <source>
        <dbReference type="ARBA" id="ARBA00030619"/>
    </source>
</evidence>
<dbReference type="HAMAP" id="MF_00127">
    <property type="entry name" value="His_tRNA_synth"/>
    <property type="match status" value="1"/>
</dbReference>
<dbReference type="InterPro" id="IPR015807">
    <property type="entry name" value="His-tRNA-ligase"/>
</dbReference>
<dbReference type="CDD" id="cd00859">
    <property type="entry name" value="HisRS_anticodon"/>
    <property type="match status" value="1"/>
</dbReference>
<dbReference type="InterPro" id="IPR004154">
    <property type="entry name" value="Anticodon-bd"/>
</dbReference>
<evidence type="ECO:0000256" key="2">
    <source>
        <dbReference type="ARBA" id="ARBA00008226"/>
    </source>
</evidence>
<dbReference type="AlphaFoldDB" id="A0A8T9C584"/>
<comment type="subcellular location">
    <subcellularLocation>
        <location evidence="1">Cytoplasm</location>
    </subcellularLocation>
</comment>
<comment type="caution">
    <text evidence="14">The sequence shown here is derived from an EMBL/GenBank/DDBJ whole genome shotgun (WGS) entry which is preliminary data.</text>
</comment>
<name>A0A8T9C584_9HELO</name>
<feature type="domain" description="Aminoacyl-transfer RNA synthetases class-II family profile" evidence="13">
    <location>
        <begin position="69"/>
        <end position="430"/>
    </location>
</feature>
<evidence type="ECO:0000256" key="3">
    <source>
        <dbReference type="ARBA" id="ARBA00012815"/>
    </source>
</evidence>
<evidence type="ECO:0000259" key="13">
    <source>
        <dbReference type="PROSITE" id="PS50862"/>
    </source>
</evidence>
<evidence type="ECO:0000256" key="1">
    <source>
        <dbReference type="ARBA" id="ARBA00004496"/>
    </source>
</evidence>
<keyword evidence="4" id="KW-0963">Cytoplasm</keyword>
<proteinExistence type="inferred from homology"/>
<keyword evidence="7" id="KW-0067">ATP-binding</keyword>
<dbReference type="GO" id="GO:0032543">
    <property type="term" value="P:mitochondrial translation"/>
    <property type="evidence" value="ECO:0007669"/>
    <property type="project" value="TreeGrafter"/>
</dbReference>
<dbReference type="Gene3D" id="3.40.50.800">
    <property type="entry name" value="Anticodon-binding domain"/>
    <property type="match status" value="1"/>
</dbReference>
<dbReference type="Gene3D" id="3.30.930.10">
    <property type="entry name" value="Bira Bifunctional Protein, Domain 2"/>
    <property type="match status" value="1"/>
</dbReference>
<dbReference type="Proteomes" id="UP000469558">
    <property type="component" value="Unassembled WGS sequence"/>
</dbReference>
<dbReference type="InterPro" id="IPR006195">
    <property type="entry name" value="aa-tRNA-synth_II"/>
</dbReference>
<dbReference type="GO" id="GO:0004821">
    <property type="term" value="F:histidine-tRNA ligase activity"/>
    <property type="evidence" value="ECO:0007669"/>
    <property type="project" value="UniProtKB-EC"/>
</dbReference>
<dbReference type="OrthoDB" id="1906957at2759"/>
<dbReference type="EC" id="6.1.1.21" evidence="3"/>
<dbReference type="FunFam" id="3.40.50.800:FF:000015">
    <property type="entry name" value="Histidyl-tRNA synthetase, mitochondrial"/>
    <property type="match status" value="1"/>
</dbReference>
<evidence type="ECO:0000256" key="8">
    <source>
        <dbReference type="ARBA" id="ARBA00022917"/>
    </source>
</evidence>
<evidence type="ECO:0000313" key="14">
    <source>
        <dbReference type="EMBL" id="TVY69027.1"/>
    </source>
</evidence>
<comment type="catalytic activity">
    <reaction evidence="11">
        <text>tRNA(His) + L-histidine + ATP = L-histidyl-tRNA(His) + AMP + diphosphate + H(+)</text>
        <dbReference type="Rhea" id="RHEA:17313"/>
        <dbReference type="Rhea" id="RHEA-COMP:9665"/>
        <dbReference type="Rhea" id="RHEA-COMP:9689"/>
        <dbReference type="ChEBI" id="CHEBI:15378"/>
        <dbReference type="ChEBI" id="CHEBI:30616"/>
        <dbReference type="ChEBI" id="CHEBI:33019"/>
        <dbReference type="ChEBI" id="CHEBI:57595"/>
        <dbReference type="ChEBI" id="CHEBI:78442"/>
        <dbReference type="ChEBI" id="CHEBI:78527"/>
        <dbReference type="ChEBI" id="CHEBI:456215"/>
        <dbReference type="EC" id="6.1.1.21"/>
    </reaction>
</comment>
<reference evidence="14 15" key="1">
    <citation type="submission" date="2018-05" db="EMBL/GenBank/DDBJ databases">
        <title>Genome sequencing and assembly of the regulated plant pathogen Lachnellula willkommii and related sister species for the development of diagnostic species identification markers.</title>
        <authorList>
            <person name="Giroux E."/>
            <person name="Bilodeau G."/>
        </authorList>
    </citation>
    <scope>NUCLEOTIDE SEQUENCE [LARGE SCALE GENOMIC DNA]</scope>
    <source>
        <strain evidence="14 15">CBS 268.59</strain>
    </source>
</reference>
<gene>
    <name evidence="14" type="primary">hts1</name>
    <name evidence="14" type="ORF">LSUE1_G007635</name>
</gene>
<keyword evidence="8" id="KW-0648">Protein biosynthesis</keyword>
<evidence type="ECO:0000256" key="11">
    <source>
        <dbReference type="ARBA" id="ARBA00047639"/>
    </source>
</evidence>
<dbReference type="GO" id="GO:0005829">
    <property type="term" value="C:cytosol"/>
    <property type="evidence" value="ECO:0007669"/>
    <property type="project" value="TreeGrafter"/>
</dbReference>
<evidence type="ECO:0000256" key="7">
    <source>
        <dbReference type="ARBA" id="ARBA00022840"/>
    </source>
</evidence>
<evidence type="ECO:0000256" key="5">
    <source>
        <dbReference type="ARBA" id="ARBA00022598"/>
    </source>
</evidence>
<dbReference type="PANTHER" id="PTHR11476:SF7">
    <property type="entry name" value="HISTIDINE--TRNA LIGASE"/>
    <property type="match status" value="1"/>
</dbReference>
<dbReference type="SUPFAM" id="SSF55681">
    <property type="entry name" value="Class II aaRS and biotin synthetases"/>
    <property type="match status" value="1"/>
</dbReference>
<dbReference type="PANTHER" id="PTHR11476">
    <property type="entry name" value="HISTIDYL-TRNA SYNTHETASE"/>
    <property type="match status" value="1"/>
</dbReference>
<dbReference type="GO" id="GO:0006427">
    <property type="term" value="P:histidyl-tRNA aminoacylation"/>
    <property type="evidence" value="ECO:0007669"/>
    <property type="project" value="InterPro"/>
</dbReference>
<dbReference type="InterPro" id="IPR041715">
    <property type="entry name" value="HisRS-like_core"/>
</dbReference>
<feature type="region of interest" description="Disordered" evidence="12">
    <location>
        <begin position="574"/>
        <end position="615"/>
    </location>
</feature>
<dbReference type="SUPFAM" id="SSF52954">
    <property type="entry name" value="Class II aaRS ABD-related"/>
    <property type="match status" value="1"/>
</dbReference>
<comment type="similarity">
    <text evidence="2">Belongs to the class-II aminoacyl-tRNA synthetase family.</text>
</comment>
<feature type="region of interest" description="Disordered" evidence="12">
    <location>
        <begin position="362"/>
        <end position="395"/>
    </location>
</feature>
<accession>A0A8T9C584</accession>
<feature type="compositionally biased region" description="Basic and acidic residues" evidence="12">
    <location>
        <begin position="578"/>
        <end position="597"/>
    </location>
</feature>
<dbReference type="Pfam" id="PF03129">
    <property type="entry name" value="HGTP_anticodon"/>
    <property type="match status" value="1"/>
</dbReference>
<evidence type="ECO:0000256" key="4">
    <source>
        <dbReference type="ARBA" id="ARBA00022490"/>
    </source>
</evidence>
<dbReference type="GO" id="GO:0003723">
    <property type="term" value="F:RNA binding"/>
    <property type="evidence" value="ECO:0007669"/>
    <property type="project" value="TreeGrafter"/>
</dbReference>
<dbReference type="GO" id="GO:0005739">
    <property type="term" value="C:mitochondrion"/>
    <property type="evidence" value="ECO:0007669"/>
    <property type="project" value="TreeGrafter"/>
</dbReference>
<keyword evidence="15" id="KW-1185">Reference proteome</keyword>
<dbReference type="CDD" id="cd00773">
    <property type="entry name" value="HisRS-like_core"/>
    <property type="match status" value="1"/>
</dbReference>
<dbReference type="GO" id="GO:0005524">
    <property type="term" value="F:ATP binding"/>
    <property type="evidence" value="ECO:0007669"/>
    <property type="project" value="UniProtKB-KW"/>
</dbReference>
<dbReference type="InterPro" id="IPR033656">
    <property type="entry name" value="HisRS_anticodon"/>
</dbReference>
<keyword evidence="5 14" id="KW-0436">Ligase</keyword>
<keyword evidence="6" id="KW-0547">Nucleotide-binding</keyword>
<organism evidence="14 15">
    <name type="scientific">Lachnellula suecica</name>
    <dbReference type="NCBI Taxonomy" id="602035"/>
    <lineage>
        <taxon>Eukaryota</taxon>
        <taxon>Fungi</taxon>
        <taxon>Dikarya</taxon>
        <taxon>Ascomycota</taxon>
        <taxon>Pezizomycotina</taxon>
        <taxon>Leotiomycetes</taxon>
        <taxon>Helotiales</taxon>
        <taxon>Lachnaceae</taxon>
        <taxon>Lachnellula</taxon>
    </lineage>
</organism>
<sequence>MKTIQLHLSRSARSLRLFRPAKPFRVAPPKAGFSSSASLSRTVAGFINRDEELDMAPKGQKFELKTPKGTKDWEGKDMVIRDKIFSTITEVFKRHGAVTIDTPVFELKEILSGKYGEDSKLIYDLADQGGEICSLRYDLTVPFARWLAMNRDVQSIKRYHIAKVYRRDQPAMTKGRMREFYQCDFDIAGVNDPMLPDAEIVRITSEVFEGLGWQGRYTIKLNHRKILDGIFEVCGVPTEKIRTISSAVDKLDKSPWAEVRKEMTEEKGLAEEVADKIGEYVVLKGQKDLLSKLQADEKLMANASMKAGLADMELLFTYLEAFNALDNVSFDLSLARGLDYYTGVIYEIVTEGSAPGSTPLASVSVAPAAPPKSSKKASKAGADFDEDRSSDPSVGVGSVAAGGRYDNLVGMFSGKNQIPCVGISFGVDRIFSITKARMAADNAEQVRNNETDVYVMAFGGKGFTGLVKERLSICSKLWDAGIKAEFAYKVKPKLGNQFGAAEKNGTPLCVVIGEDEMAAGKVKIKEMGLRDGHPEKEGVLVSLDDLVAEVRQRIKRKLALDQMAQEASGLKVVGGIRGEPEPAKESEEATAVEEKPAEGSTLPQNLETIGAVPAS</sequence>
<dbReference type="InterPro" id="IPR045864">
    <property type="entry name" value="aa-tRNA-synth_II/BPL/LPL"/>
</dbReference>
<evidence type="ECO:0000313" key="15">
    <source>
        <dbReference type="Proteomes" id="UP000469558"/>
    </source>
</evidence>
<evidence type="ECO:0000256" key="6">
    <source>
        <dbReference type="ARBA" id="ARBA00022741"/>
    </source>
</evidence>
<dbReference type="PROSITE" id="PS50862">
    <property type="entry name" value="AA_TRNA_LIGASE_II"/>
    <property type="match status" value="1"/>
</dbReference>
<dbReference type="InterPro" id="IPR036621">
    <property type="entry name" value="Anticodon-bd_dom_sf"/>
</dbReference>
<evidence type="ECO:0000256" key="12">
    <source>
        <dbReference type="SAM" id="MobiDB-lite"/>
    </source>
</evidence>
<dbReference type="Pfam" id="PF13393">
    <property type="entry name" value="tRNA-synt_His"/>
    <property type="match status" value="1"/>
</dbReference>